<dbReference type="InterPro" id="IPR002701">
    <property type="entry name" value="CM_II_prokaryot"/>
</dbReference>
<dbReference type="Gene3D" id="1.20.59.10">
    <property type="entry name" value="Chorismate mutase"/>
    <property type="match status" value="1"/>
</dbReference>
<dbReference type="AlphaFoldDB" id="A0A9Q8RX75"/>
<dbReference type="PANTHER" id="PTHR38041">
    <property type="entry name" value="CHORISMATE MUTASE"/>
    <property type="match status" value="1"/>
</dbReference>
<dbReference type="SUPFAM" id="SSF48600">
    <property type="entry name" value="Chorismate mutase II"/>
    <property type="match status" value="1"/>
</dbReference>
<dbReference type="InterPro" id="IPR051331">
    <property type="entry name" value="Chorismate_mutase-related"/>
</dbReference>
<dbReference type="NCBIfam" id="NF006741">
    <property type="entry name" value="PRK09269.1"/>
    <property type="match status" value="1"/>
</dbReference>
<dbReference type="Pfam" id="PF01817">
    <property type="entry name" value="CM_2"/>
    <property type="match status" value="1"/>
</dbReference>
<dbReference type="InterPro" id="IPR036263">
    <property type="entry name" value="Chorismate_II_sf"/>
</dbReference>
<dbReference type="GO" id="GO:0046417">
    <property type="term" value="P:chorismate metabolic process"/>
    <property type="evidence" value="ECO:0007669"/>
    <property type="project" value="InterPro"/>
</dbReference>
<dbReference type="EC" id="5.4.99.5" evidence="2 5"/>
<evidence type="ECO:0000313" key="7">
    <source>
        <dbReference type="Proteomes" id="UP000193518"/>
    </source>
</evidence>
<organism evidence="6 7">
    <name type="scientific">Rhodococcus hoagii</name>
    <name type="common">Corynebacterium equii</name>
    <dbReference type="NCBI Taxonomy" id="43767"/>
    <lineage>
        <taxon>Bacteria</taxon>
        <taxon>Bacillati</taxon>
        <taxon>Actinomycetota</taxon>
        <taxon>Actinomycetes</taxon>
        <taxon>Mycobacteriales</taxon>
        <taxon>Nocardiaceae</taxon>
        <taxon>Prescottella</taxon>
    </lineage>
</organism>
<evidence type="ECO:0000313" key="6">
    <source>
        <dbReference type="EMBL" id="ORM29602.1"/>
    </source>
</evidence>
<dbReference type="GO" id="GO:0004106">
    <property type="term" value="F:chorismate mutase activity"/>
    <property type="evidence" value="ECO:0007669"/>
    <property type="project" value="UniProtKB-EC"/>
</dbReference>
<proteinExistence type="predicted"/>
<evidence type="ECO:0000256" key="1">
    <source>
        <dbReference type="ARBA" id="ARBA00004817"/>
    </source>
</evidence>
<dbReference type="PIRSF" id="PIRSF026640">
    <property type="entry name" value="Peripl_chor_mut"/>
    <property type="match status" value="1"/>
</dbReference>
<comment type="pathway">
    <text evidence="1 5">Metabolic intermediate biosynthesis; prephenate biosynthesis; prephenate from chorismate: step 1/1.</text>
</comment>
<dbReference type="NCBIfam" id="TIGR01806">
    <property type="entry name" value="CM_mono2"/>
    <property type="match status" value="1"/>
</dbReference>
<evidence type="ECO:0000256" key="5">
    <source>
        <dbReference type="PIRNR" id="PIRNR026640"/>
    </source>
</evidence>
<dbReference type="InterPro" id="IPR036979">
    <property type="entry name" value="CM_dom_sf"/>
</dbReference>
<keyword evidence="4 5" id="KW-0413">Isomerase</keyword>
<dbReference type="PROSITE" id="PS51168">
    <property type="entry name" value="CHORISMATE_MUT_2"/>
    <property type="match status" value="1"/>
</dbReference>
<name>A0A9Q8RX75_RHOHA</name>
<keyword evidence="3" id="KW-0732">Signal</keyword>
<dbReference type="SMART" id="SM00830">
    <property type="entry name" value="CM_2"/>
    <property type="match status" value="1"/>
</dbReference>
<dbReference type="Proteomes" id="UP000193518">
    <property type="component" value="Unassembled WGS sequence"/>
</dbReference>
<dbReference type="RefSeq" id="WP_044991168.1">
    <property type="nucleotide sequence ID" value="NZ_AP025268.1"/>
</dbReference>
<reference evidence="6 7" key="1">
    <citation type="journal article" date="2016" name="Genome Biol. Evol.">
        <title>Pangenome and Phylogenomic Analysis of the Pathogenic Actinobacterium Rhodococcus equi.</title>
        <authorList>
            <person name="Anastasi E."/>
            <person name="MacArthur I."/>
            <person name="Scortti M."/>
            <person name="Alvarez S."/>
            <person name="Giguere S."/>
            <person name="Vazquez-Boland J.A."/>
        </authorList>
    </citation>
    <scope>NUCLEOTIDE SEQUENCE [LARGE SCALE GENOMIC DNA]</scope>
    <source>
        <strain evidence="6 7">PAM1271</strain>
    </source>
</reference>
<sequence length="201" mass="20862">MPRKSVSIRALTVVLAVGAAMSSVGTATAAAESSSAAPSSDLVPLISALSERLAIADAVAAAKWGTGKPIDDPAREADVLRAVAEQARGQGLDPARVTQIFRDQIEASKDVQRGLFAYWDVVPQAVPEPRPDLAAVRPVLDRLNAEIVTRTGEEKDVLADPRCLSDLVAGAAEVVGAQRPDVLHQAGLVRALRSVCGAVSG</sequence>
<accession>A0A9Q8RX75</accession>
<comment type="caution">
    <text evidence="6">The sequence shown here is derived from an EMBL/GenBank/DDBJ whole genome shotgun (WGS) entry which is preliminary data.</text>
</comment>
<dbReference type="PANTHER" id="PTHR38041:SF2">
    <property type="entry name" value="SECRETED CHORISMATE MUTASE"/>
    <property type="match status" value="1"/>
</dbReference>
<comment type="catalytic activity">
    <reaction evidence="5">
        <text>chorismate = prephenate</text>
        <dbReference type="Rhea" id="RHEA:13897"/>
        <dbReference type="ChEBI" id="CHEBI:29748"/>
        <dbReference type="ChEBI" id="CHEBI:29934"/>
        <dbReference type="EC" id="5.4.99.5"/>
    </reaction>
</comment>
<dbReference type="GO" id="GO:0009697">
    <property type="term" value="P:salicylic acid biosynthetic process"/>
    <property type="evidence" value="ECO:0007669"/>
    <property type="project" value="TreeGrafter"/>
</dbReference>
<dbReference type="EMBL" id="LWIC01000002">
    <property type="protein sequence ID" value="ORM29602.1"/>
    <property type="molecule type" value="Genomic_DNA"/>
</dbReference>
<evidence type="ECO:0000256" key="3">
    <source>
        <dbReference type="ARBA" id="ARBA00022729"/>
    </source>
</evidence>
<evidence type="ECO:0000256" key="4">
    <source>
        <dbReference type="ARBA" id="ARBA00023235"/>
    </source>
</evidence>
<comment type="function">
    <text evidence="5">Catalyzes the Claisen rearrangement of chorismate to prephenate.</text>
</comment>
<protein>
    <recommendedName>
        <fullName evidence="2 5">Chorismate mutase</fullName>
        <ecNumber evidence="2 5">5.4.99.5</ecNumber>
    </recommendedName>
</protein>
<evidence type="ECO:0000256" key="2">
    <source>
        <dbReference type="ARBA" id="ARBA00012404"/>
    </source>
</evidence>
<dbReference type="InterPro" id="IPR008240">
    <property type="entry name" value="Chorismate_mutase_periplasmic"/>
</dbReference>
<gene>
    <name evidence="6" type="ORF">A5N68_06855</name>
</gene>